<dbReference type="Gene3D" id="1.10.150.240">
    <property type="entry name" value="Putative phosphatase, domain 2"/>
    <property type="match status" value="1"/>
</dbReference>
<dbReference type="GO" id="GO:0008967">
    <property type="term" value="F:phosphoglycolate phosphatase activity"/>
    <property type="evidence" value="ECO:0007669"/>
    <property type="project" value="TreeGrafter"/>
</dbReference>
<name>A0A1G9TW03_9EURY</name>
<evidence type="ECO:0000313" key="1">
    <source>
        <dbReference type="EMBL" id="SDM51768.1"/>
    </source>
</evidence>
<dbReference type="OrthoDB" id="31229at2157"/>
<dbReference type="Proteomes" id="UP000199451">
    <property type="component" value="Unassembled WGS sequence"/>
</dbReference>
<dbReference type="AlphaFoldDB" id="A0A1G9TW03"/>
<dbReference type="EMBL" id="FNHL01000002">
    <property type="protein sequence ID" value="SDM51768.1"/>
    <property type="molecule type" value="Genomic_DNA"/>
</dbReference>
<dbReference type="PANTHER" id="PTHR43434">
    <property type="entry name" value="PHOSPHOGLYCOLATE PHOSPHATASE"/>
    <property type="match status" value="1"/>
</dbReference>
<accession>A0A1G9TW03</accession>
<evidence type="ECO:0000313" key="2">
    <source>
        <dbReference type="Proteomes" id="UP000199451"/>
    </source>
</evidence>
<keyword evidence="2" id="KW-1185">Reference proteome</keyword>
<dbReference type="SFLD" id="SFLDS00003">
    <property type="entry name" value="Haloacid_Dehalogenase"/>
    <property type="match status" value="1"/>
</dbReference>
<dbReference type="SFLD" id="SFLDG01129">
    <property type="entry name" value="C1.5:_HAD__Beta-PGM__Phosphata"/>
    <property type="match status" value="1"/>
</dbReference>
<reference evidence="2" key="1">
    <citation type="submission" date="2016-10" db="EMBL/GenBank/DDBJ databases">
        <authorList>
            <person name="Varghese N."/>
            <person name="Submissions S."/>
        </authorList>
    </citation>
    <scope>NUCLEOTIDE SEQUENCE [LARGE SCALE GENOMIC DNA]</scope>
    <source>
        <strain evidence="2">CGMCC 1.10119</strain>
    </source>
</reference>
<dbReference type="GO" id="GO:0006281">
    <property type="term" value="P:DNA repair"/>
    <property type="evidence" value="ECO:0007669"/>
    <property type="project" value="TreeGrafter"/>
</dbReference>
<gene>
    <name evidence="1" type="ORF">SAMN04487949_1932</name>
</gene>
<protein>
    <submittedName>
        <fullName evidence="1">Phosphoglycolate phosphatase</fullName>
    </submittedName>
</protein>
<dbReference type="InterPro" id="IPR050155">
    <property type="entry name" value="HAD-like_hydrolase_sf"/>
</dbReference>
<dbReference type="RefSeq" id="WP_089697118.1">
    <property type="nucleotide sequence ID" value="NZ_FNHL01000002.1"/>
</dbReference>
<dbReference type="PANTHER" id="PTHR43434:SF1">
    <property type="entry name" value="PHOSPHOGLYCOLATE PHOSPHATASE"/>
    <property type="match status" value="1"/>
</dbReference>
<dbReference type="InterPro" id="IPR023214">
    <property type="entry name" value="HAD_sf"/>
</dbReference>
<dbReference type="SUPFAM" id="SSF56784">
    <property type="entry name" value="HAD-like"/>
    <property type="match status" value="1"/>
</dbReference>
<dbReference type="Pfam" id="PF00702">
    <property type="entry name" value="Hydrolase"/>
    <property type="match status" value="1"/>
</dbReference>
<dbReference type="Gene3D" id="3.40.50.1000">
    <property type="entry name" value="HAD superfamily/HAD-like"/>
    <property type="match status" value="1"/>
</dbReference>
<proteinExistence type="predicted"/>
<dbReference type="STRING" id="660521.SAMN04487949_1932"/>
<organism evidence="1 2">
    <name type="scientific">Halogranum gelatinilyticum</name>
    <dbReference type="NCBI Taxonomy" id="660521"/>
    <lineage>
        <taxon>Archaea</taxon>
        <taxon>Methanobacteriati</taxon>
        <taxon>Methanobacteriota</taxon>
        <taxon>Stenosarchaea group</taxon>
        <taxon>Halobacteria</taxon>
        <taxon>Halobacteriales</taxon>
        <taxon>Haloferacaceae</taxon>
    </lineage>
</organism>
<dbReference type="InterPro" id="IPR036412">
    <property type="entry name" value="HAD-like_sf"/>
</dbReference>
<dbReference type="InterPro" id="IPR023198">
    <property type="entry name" value="PGP-like_dom2"/>
</dbReference>
<sequence length="211" mass="23462">MVVDSYDFWLFDLDGTLVDAEWSYTRDVFDRVGDRLGRRFSDREAEILWHGLGGARNAQLVEWGIAPEDFWPAFHAEEDPQTRAEATFLHDDAADLVGRLDAPVGLVTHCQAFLTGPVLQHLDIRDWFDTVVCCTEELGWKPDPAPVRHAMRDLGVEEGSTGVLAGDGANDIGAAWNAGLDGIHVERHGPEHRGQCVLGDYRVGTFHDLIN</sequence>